<keyword evidence="7" id="KW-0732">Signal</keyword>
<evidence type="ECO:0000256" key="5">
    <source>
        <dbReference type="ARBA" id="ARBA00022837"/>
    </source>
</evidence>
<dbReference type="GO" id="GO:0009289">
    <property type="term" value="C:pilus"/>
    <property type="evidence" value="ECO:0007669"/>
    <property type="project" value="UniProtKB-SubCell"/>
</dbReference>
<feature type="chain" id="PRO_5043645905" evidence="7">
    <location>
        <begin position="36"/>
        <end position="1499"/>
    </location>
</feature>
<dbReference type="Proteomes" id="UP000248598">
    <property type="component" value="Chromosome 1"/>
</dbReference>
<proteinExistence type="inferred from homology"/>
<keyword evidence="5" id="KW-0106">Calcium</keyword>
<evidence type="ECO:0000256" key="1">
    <source>
        <dbReference type="ARBA" id="ARBA00004561"/>
    </source>
</evidence>
<feature type="signal peptide" evidence="7">
    <location>
        <begin position="1"/>
        <end position="35"/>
    </location>
</feature>
<evidence type="ECO:0000256" key="3">
    <source>
        <dbReference type="ARBA" id="ARBA00022558"/>
    </source>
</evidence>
<comment type="subcellular location">
    <subcellularLocation>
        <location evidence="1">Fimbrium</location>
    </subcellularLocation>
</comment>
<evidence type="ECO:0000256" key="6">
    <source>
        <dbReference type="ARBA" id="ARBA00023263"/>
    </source>
</evidence>
<name>A0AAX2J107_KINKI</name>
<evidence type="ECO:0000256" key="7">
    <source>
        <dbReference type="SAM" id="SignalP"/>
    </source>
</evidence>
<evidence type="ECO:0000256" key="4">
    <source>
        <dbReference type="ARBA" id="ARBA00022723"/>
    </source>
</evidence>
<organism evidence="9 10">
    <name type="scientific">Kingella kingae</name>
    <dbReference type="NCBI Taxonomy" id="504"/>
    <lineage>
        <taxon>Bacteria</taxon>
        <taxon>Pseudomonadati</taxon>
        <taxon>Pseudomonadota</taxon>
        <taxon>Betaproteobacteria</taxon>
        <taxon>Neisseriales</taxon>
        <taxon>Neisseriaceae</taxon>
        <taxon>Kingella</taxon>
    </lineage>
</organism>
<dbReference type="InterPro" id="IPR008707">
    <property type="entry name" value="B-propeller_PilY1"/>
</dbReference>
<evidence type="ECO:0000256" key="2">
    <source>
        <dbReference type="ARBA" id="ARBA00008387"/>
    </source>
</evidence>
<keyword evidence="3" id="KW-1029">Fimbrium biogenesis</keyword>
<dbReference type="GO" id="GO:0046872">
    <property type="term" value="F:metal ion binding"/>
    <property type="evidence" value="ECO:0007669"/>
    <property type="project" value="UniProtKB-KW"/>
</dbReference>
<evidence type="ECO:0000259" key="8">
    <source>
        <dbReference type="Pfam" id="PF05567"/>
    </source>
</evidence>
<dbReference type="RefSeq" id="WP_003787260.1">
    <property type="nucleotide sequence ID" value="NZ_CP091518.1"/>
</dbReference>
<dbReference type="SUPFAM" id="SSF50998">
    <property type="entry name" value="Quinoprotein alcohol dehydrogenase-like"/>
    <property type="match status" value="1"/>
</dbReference>
<evidence type="ECO:0000313" key="9">
    <source>
        <dbReference type="EMBL" id="SQH23942.1"/>
    </source>
</evidence>
<sequence>MKPASKKRISTQLRQLNKMLWVAFPLLSLPFYAQAENNTQFSNSSLTGIQKTYGPNVTLALSVEFPTAGAAYSTATEFTDAMMSQTFLGYFDNTKCYKYVAPNDPDGMKAFADNGYSQYSGSDNVSKGKNGPLLAPDGTRALAGKRRPWIVYYDGRRLSIPDSVRSNNMLYESIRQKEFFLHDSMDAGSDDSMGTSGAVNHRYETKEREYFQPTRTASTSNGMVGVCDGPNEFSGNFMNWATMSAIDIFRQAMTGGNRALGVAKDTTAYEAGDTQTQTFLRRANVVREQNAHYMQRTVALSEANIKKVLPHDYAVDNPLLADRGKELPSNKFFLYKGYIPHPYAYRIGLNSIGRWEEETQQTSIKAMTGRVILATRRPLLVRNSGFGVDFRRAVYDESHGGWYHKVFSRDKWSPHTDWWSRVTWIGNINDGQNGRYWAPVKSRVMPYQVTVEACVPGKLEANCVRQPSGSYKPEGLMQQNASTMRFAAFGYANIAGNTVSGGVLRSRMRYIANPNKDGATATGPAVKYQEEINPKTGQFYVNPDRNAEETAAQAFVVNTGDKNLPSSNFDNSGTINYLNKFGDYNNYKTNDPGAELYYTALRYLRNKGFPALYKTKLAEATRSNITREVRDNFPLIADNWDNPLNVFSDNTTLNVADNVCRPNYIIYIGDTNTHADASLPGGWNTSYDSNVDDDQDIHVRNLINEKIRPNEPRLSWWNDNWGADASPGGAMAALALWGRTNDLQQNFGKRLSSFMIDTVEDGKFKSENNNYWLAAKYGGFNDLNNNGVPDKGEWEATSASDKVSAFEAPAVSNGTPQNFAVANNPTSMVAALNRAFEATATAEAPSATSLGTTSTKPLSERGKTMLLQSVFRDATTVVDGARVKVASGDVLGLEATLKGHKLEYEKKWSAGEKLQAAFHSSDNWKKRKVFTRASANSSAVRLADNNSEVAAVVNDSNAVDLINYALGAKTYENGRKFRIRPNHLMGTVINSPVVTIPSRTGSVSTVAGSCTYPASANISSRANRHVVAANDGMFYVLNSSGQEIASYMPSTALSQLARYASPNYSHFFMNDGIAATSEVCFDTGNGKGDGKAHTVVVGTAGRGGNSVYALDLTDPTTLEAKDMLWEFTDAGLGKSLFAPIITHDNTGTPVAIVSGGYNASEDTGYIYILKLNKGANEPWSEDTNNTAPWQNGKNWYRIKLGKGGVGELFAYQTEARTVAAVYAGDLEGKLWKVSQNAEGRFVAGYVDSANNALPIFKTADNTSIVGAPFAQIVGGKTYVVFITGRYFNKSDLPSTTKTVQNYAYGIIESKIGDNRTPTGSGALIDDSTNLLQQSVNEKIVPDSVPQTVFYTVTNNQITNQHQGWKLKLQKNWLSIDKSAIRGKRVAEFSAVNPLATDVASAGNMCTENGSTYSLSVNVFNGGVYNKPIYDTNGDGKFTEADTLVSVAGQAGILTRLTEVSTEFGRIVGGINSMGNMIQMPKDNITSDPVVKRVSWREIF</sequence>
<accession>A0AAX2J107</accession>
<protein>
    <submittedName>
        <fullName evidence="9">Tfp pilus assembly protein, tip-associated adhesin PilY1</fullName>
    </submittedName>
</protein>
<dbReference type="Pfam" id="PF05567">
    <property type="entry name" value="T4P_PilY1"/>
    <property type="match status" value="1"/>
</dbReference>
<evidence type="ECO:0000313" key="10">
    <source>
        <dbReference type="Proteomes" id="UP000248598"/>
    </source>
</evidence>
<dbReference type="InterPro" id="IPR011047">
    <property type="entry name" value="Quinoprotein_ADH-like_sf"/>
</dbReference>
<keyword evidence="4" id="KW-0479">Metal-binding</keyword>
<reference evidence="9 10" key="1">
    <citation type="submission" date="2018-06" db="EMBL/GenBank/DDBJ databases">
        <authorList>
            <consortium name="Pathogen Informatics"/>
            <person name="Doyle S."/>
        </authorList>
    </citation>
    <scope>NUCLEOTIDE SEQUENCE [LARGE SCALE GENOMIC DNA]</scope>
    <source>
        <strain evidence="9 10">NCTC10529</strain>
    </source>
</reference>
<feature type="domain" description="PilY1 beta-propeller" evidence="8">
    <location>
        <begin position="985"/>
        <end position="1336"/>
    </location>
</feature>
<dbReference type="EMBL" id="LS483426">
    <property type="protein sequence ID" value="SQH23942.1"/>
    <property type="molecule type" value="Genomic_DNA"/>
</dbReference>
<comment type="similarity">
    <text evidence="2">Belongs to the PilY1 family.</text>
</comment>
<keyword evidence="6" id="KW-0281">Fimbrium</keyword>
<dbReference type="GeneID" id="93261421"/>
<gene>
    <name evidence="9" type="ORF">NCTC10529_00086</name>
</gene>